<evidence type="ECO:0000256" key="1">
    <source>
        <dbReference type="ARBA" id="ARBA00004752"/>
    </source>
</evidence>
<evidence type="ECO:0000259" key="9">
    <source>
        <dbReference type="PROSITE" id="PS52029"/>
    </source>
</evidence>
<comment type="pathway">
    <text evidence="1 7">Cell wall biogenesis; peptidoglycan biosynthesis.</text>
</comment>
<dbReference type="InterPro" id="IPR005490">
    <property type="entry name" value="LD_TPept_cat_dom"/>
</dbReference>
<comment type="caution">
    <text evidence="10">The sequence shown here is derived from an EMBL/GenBank/DDBJ whole genome shotgun (WGS) entry which is preliminary data.</text>
</comment>
<dbReference type="GO" id="GO:0016740">
    <property type="term" value="F:transferase activity"/>
    <property type="evidence" value="ECO:0007669"/>
    <property type="project" value="UniProtKB-KW"/>
</dbReference>
<evidence type="ECO:0000256" key="8">
    <source>
        <dbReference type="SAM" id="MobiDB-lite"/>
    </source>
</evidence>
<dbReference type="GO" id="GO:0004180">
    <property type="term" value="F:carboxypeptidase activity"/>
    <property type="evidence" value="ECO:0007669"/>
    <property type="project" value="UniProtKB-ARBA"/>
</dbReference>
<evidence type="ECO:0000256" key="7">
    <source>
        <dbReference type="PROSITE-ProRule" id="PRU01373"/>
    </source>
</evidence>
<accession>A0A849IAW9</accession>
<comment type="similarity">
    <text evidence="2">Belongs to the YkuD family.</text>
</comment>
<keyword evidence="3" id="KW-0808">Transferase</keyword>
<feature type="active site" description="Nucleophile" evidence="7">
    <location>
        <position position="112"/>
    </location>
</feature>
<name>A0A849IAW9_9HYPH</name>
<evidence type="ECO:0000256" key="3">
    <source>
        <dbReference type="ARBA" id="ARBA00022679"/>
    </source>
</evidence>
<feature type="compositionally biased region" description="Low complexity" evidence="8">
    <location>
        <begin position="391"/>
        <end position="412"/>
    </location>
</feature>
<keyword evidence="5 7" id="KW-0573">Peptidoglycan synthesis</keyword>
<evidence type="ECO:0000313" key="10">
    <source>
        <dbReference type="EMBL" id="NNM73559.1"/>
    </source>
</evidence>
<feature type="region of interest" description="Disordered" evidence="8">
    <location>
        <begin position="366"/>
        <end position="439"/>
    </location>
</feature>
<dbReference type="GO" id="GO:0071555">
    <property type="term" value="P:cell wall organization"/>
    <property type="evidence" value="ECO:0007669"/>
    <property type="project" value="UniProtKB-UniRule"/>
</dbReference>
<dbReference type="Proteomes" id="UP000564885">
    <property type="component" value="Unassembled WGS sequence"/>
</dbReference>
<dbReference type="CDD" id="cd16913">
    <property type="entry name" value="YkuD_like"/>
    <property type="match status" value="1"/>
</dbReference>
<evidence type="ECO:0000256" key="5">
    <source>
        <dbReference type="ARBA" id="ARBA00022984"/>
    </source>
</evidence>
<dbReference type="AlphaFoldDB" id="A0A849IAW9"/>
<evidence type="ECO:0000313" key="11">
    <source>
        <dbReference type="Proteomes" id="UP000564885"/>
    </source>
</evidence>
<keyword evidence="6 7" id="KW-0961">Cell wall biogenesis/degradation</keyword>
<evidence type="ECO:0000256" key="2">
    <source>
        <dbReference type="ARBA" id="ARBA00005992"/>
    </source>
</evidence>
<dbReference type="GO" id="GO:0008360">
    <property type="term" value="P:regulation of cell shape"/>
    <property type="evidence" value="ECO:0007669"/>
    <property type="project" value="UniProtKB-UniRule"/>
</dbReference>
<keyword evidence="4 7" id="KW-0133">Cell shape</keyword>
<reference evidence="10 11" key="1">
    <citation type="submission" date="2020-04" db="EMBL/GenBank/DDBJ databases">
        <title>Enterovirga sp. isolate from soil.</title>
        <authorList>
            <person name="Chea S."/>
            <person name="Kim D.-U."/>
        </authorList>
    </citation>
    <scope>NUCLEOTIDE SEQUENCE [LARGE SCALE GENOMIC DNA]</scope>
    <source>
        <strain evidence="10 11">DB1703</strain>
    </source>
</reference>
<gene>
    <name evidence="10" type="ORF">HJG44_14320</name>
</gene>
<dbReference type="GO" id="GO:0009252">
    <property type="term" value="P:peptidoglycan biosynthetic process"/>
    <property type="evidence" value="ECO:0007669"/>
    <property type="project" value="UniProtKB-UniPathway"/>
</dbReference>
<feature type="active site" description="Proton donor/acceptor" evidence="7">
    <location>
        <position position="104"/>
    </location>
</feature>
<dbReference type="PANTHER" id="PTHR36699:SF1">
    <property type="entry name" value="L,D-TRANSPEPTIDASE YAFK-RELATED"/>
    <property type="match status" value="1"/>
</dbReference>
<keyword evidence="11" id="KW-1185">Reference proteome</keyword>
<dbReference type="SUPFAM" id="SSF141523">
    <property type="entry name" value="L,D-transpeptidase catalytic domain-like"/>
    <property type="match status" value="1"/>
</dbReference>
<proteinExistence type="inferred from homology"/>
<dbReference type="InterPro" id="IPR038063">
    <property type="entry name" value="Transpep_catalytic_dom"/>
</dbReference>
<dbReference type="PROSITE" id="PS52029">
    <property type="entry name" value="LD_TPASE"/>
    <property type="match status" value="1"/>
</dbReference>
<dbReference type="EMBL" id="JABEPP010000004">
    <property type="protein sequence ID" value="NNM73559.1"/>
    <property type="molecule type" value="Genomic_DNA"/>
</dbReference>
<dbReference type="Pfam" id="PF03734">
    <property type="entry name" value="YkuD"/>
    <property type="match status" value="1"/>
</dbReference>
<dbReference type="PANTHER" id="PTHR36699">
    <property type="entry name" value="LD-TRANSPEPTIDASE"/>
    <property type="match status" value="1"/>
</dbReference>
<organism evidence="10 11">
    <name type="scientific">Enterovirga aerilata</name>
    <dbReference type="NCBI Taxonomy" id="2730920"/>
    <lineage>
        <taxon>Bacteria</taxon>
        <taxon>Pseudomonadati</taxon>
        <taxon>Pseudomonadota</taxon>
        <taxon>Alphaproteobacteria</taxon>
        <taxon>Hyphomicrobiales</taxon>
        <taxon>Methylobacteriaceae</taxon>
        <taxon>Enterovirga</taxon>
    </lineage>
</organism>
<feature type="compositionally biased region" description="Low complexity" evidence="8">
    <location>
        <begin position="366"/>
        <end position="380"/>
    </location>
</feature>
<feature type="domain" description="L,D-TPase catalytic" evidence="9">
    <location>
        <begin position="12"/>
        <end position="143"/>
    </location>
</feature>
<dbReference type="UniPathway" id="UPA00219"/>
<evidence type="ECO:0000256" key="4">
    <source>
        <dbReference type="ARBA" id="ARBA00022960"/>
    </source>
</evidence>
<evidence type="ECO:0000256" key="6">
    <source>
        <dbReference type="ARBA" id="ARBA00023316"/>
    </source>
</evidence>
<sequence length="439" mass="46697">MSEKGMTKSDPILVRVFKKESELEVWKRSVDGHYAHLKTYPICRWSGQLGPKRREGDRQAPEGFYTITPAQMNPNSSYYLSFDTGYPNAYDRAHGGTGSYLMVHGSCSSRGCYAMTDEGIAEVYALAREAFAGGQKGFQFQAYPFRMTAENLAKFRHDPNMPYWRNLKEGNDVFEITKREAKVAVCNGRYAFNTVANSCTPDPTLAPALAQKEERDRQEVAELIAKGTPAVRLVYADGGQHESFRQTAFAAFGGDSGFAILDSRKPRNLGDVSRPEALAQGPQEIPVEGPAAAGSGRGTTLLAAASTRKPAAAARVASSRTAEPAPIVVAKAEPETANSAADSRPFYERMLGGVFGRNAEPAKPAEPVAAASGAPASAASPLPPRRKSVSAVPAKTAPAAPAGFAKPQASAARPEKHASAAGFVQAGSVGPTPNGFVRN</sequence>
<feature type="region of interest" description="Disordered" evidence="8">
    <location>
        <begin position="269"/>
        <end position="297"/>
    </location>
</feature>
<protein>
    <submittedName>
        <fullName evidence="10">Murein L,D-transpeptidase</fullName>
    </submittedName>
</protein>